<dbReference type="PANTHER" id="PTHR35585:SF1">
    <property type="entry name" value="HHE DOMAIN PROTEIN (AFU_ORTHOLOGUE AFUA_4G00730)"/>
    <property type="match status" value="1"/>
</dbReference>
<evidence type="ECO:0000259" key="2">
    <source>
        <dbReference type="Pfam" id="PF01814"/>
    </source>
</evidence>
<protein>
    <submittedName>
        <fullName evidence="3">Hemerythrin HHE cation binding domain protein</fullName>
    </submittedName>
</protein>
<comment type="caution">
    <text evidence="3">The sequence shown here is derived from an EMBL/GenBank/DDBJ whole genome shotgun (WGS) entry which is preliminary data.</text>
</comment>
<dbReference type="OrthoDB" id="5523420at2"/>
<dbReference type="InterPro" id="IPR012312">
    <property type="entry name" value="Hemerythrin-like"/>
</dbReference>
<dbReference type="Proteomes" id="UP000054869">
    <property type="component" value="Unassembled WGS sequence"/>
</dbReference>
<name>A0A0W0VS20_9GAMM</name>
<organism evidence="3 4">
    <name type="scientific">Legionella lansingensis</name>
    <dbReference type="NCBI Taxonomy" id="45067"/>
    <lineage>
        <taxon>Bacteria</taxon>
        <taxon>Pseudomonadati</taxon>
        <taxon>Pseudomonadota</taxon>
        <taxon>Gammaproteobacteria</taxon>
        <taxon>Legionellales</taxon>
        <taxon>Legionellaceae</taxon>
        <taxon>Legionella</taxon>
    </lineage>
</organism>
<evidence type="ECO:0000313" key="4">
    <source>
        <dbReference type="Proteomes" id="UP000054869"/>
    </source>
</evidence>
<dbReference type="RefSeq" id="WP_028373489.1">
    <property type="nucleotide sequence ID" value="NZ_CAAAJD010000016.1"/>
</dbReference>
<evidence type="ECO:0000313" key="3">
    <source>
        <dbReference type="EMBL" id="KTD22866.1"/>
    </source>
</evidence>
<gene>
    <name evidence="3" type="ORF">Llan_0983</name>
</gene>
<keyword evidence="1" id="KW-0175">Coiled coil</keyword>
<dbReference type="EMBL" id="LNYI01000020">
    <property type="protein sequence ID" value="KTD22866.1"/>
    <property type="molecule type" value="Genomic_DNA"/>
</dbReference>
<accession>A0A0W0VS20</accession>
<feature type="coiled-coil region" evidence="1">
    <location>
        <begin position="68"/>
        <end position="131"/>
    </location>
</feature>
<dbReference type="PATRIC" id="fig|45067.4.peg.1023"/>
<dbReference type="STRING" id="45067.Llan_0983"/>
<dbReference type="PANTHER" id="PTHR35585">
    <property type="entry name" value="HHE DOMAIN PROTEIN (AFU_ORTHOLOGUE AFUA_4G00730)"/>
    <property type="match status" value="1"/>
</dbReference>
<proteinExistence type="predicted"/>
<evidence type="ECO:0000256" key="1">
    <source>
        <dbReference type="SAM" id="Coils"/>
    </source>
</evidence>
<dbReference type="Gene3D" id="1.20.120.520">
    <property type="entry name" value="nmb1532 protein domain like"/>
    <property type="match status" value="1"/>
</dbReference>
<reference evidence="3 4" key="1">
    <citation type="submission" date="2015-11" db="EMBL/GenBank/DDBJ databases">
        <title>Genomic analysis of 38 Legionella species identifies large and diverse effector repertoires.</title>
        <authorList>
            <person name="Burstein D."/>
            <person name="Amaro F."/>
            <person name="Zusman T."/>
            <person name="Lifshitz Z."/>
            <person name="Cohen O."/>
            <person name="Gilbert J.A."/>
            <person name="Pupko T."/>
            <person name="Shuman H.A."/>
            <person name="Segal G."/>
        </authorList>
    </citation>
    <scope>NUCLEOTIDE SEQUENCE [LARGE SCALE GENOMIC DNA]</scope>
    <source>
        <strain evidence="3 4">ATCC 49751</strain>
    </source>
</reference>
<dbReference type="Pfam" id="PF01814">
    <property type="entry name" value="Hemerythrin"/>
    <property type="match status" value="1"/>
</dbReference>
<dbReference type="eggNOG" id="COG5592">
    <property type="taxonomic scope" value="Bacteria"/>
</dbReference>
<sequence>MSIYTYLKNDHKSIEELLKNIEKLDYGHPELRDGLFNKLKTLVILHSKAEEKVFYSSLQRFSLTEDEIKHAMEEHDKIEEMLGRLSDNSLDGTAWEQLFKSMATALRHHIKEEENQIFEDAEQALSTERAQEMEIAMRDEKEKIENNLHLSLR</sequence>
<dbReference type="AlphaFoldDB" id="A0A0W0VS20"/>
<keyword evidence="4" id="KW-1185">Reference proteome</keyword>
<feature type="domain" description="Hemerythrin-like" evidence="2">
    <location>
        <begin position="3"/>
        <end position="119"/>
    </location>
</feature>